<reference evidence="16 17" key="1">
    <citation type="journal article" date="2023" name="J. Phycol.">
        <title>Chrysosporum ovalisporum is synonymous with the true-branching cyanobacterium Umezakia natans (Nostocales/Aphanizomenonaceae).</title>
        <authorList>
            <person name="McGregor G.B."/>
            <person name="Sendall B.C."/>
            <person name="Niiyama Y."/>
            <person name="Tuji A."/>
            <person name="Willis A."/>
        </authorList>
    </citation>
    <scope>NUCLEOTIDE SEQUENCE [LARGE SCALE GENOMIC DNA]</scope>
    <source>
        <strain evidence="16 17">ANA360D</strain>
    </source>
</reference>
<keyword evidence="2" id="KW-0813">Transport</keyword>
<evidence type="ECO:0000256" key="1">
    <source>
        <dbReference type="ARBA" id="ARBA00004651"/>
    </source>
</evidence>
<protein>
    <submittedName>
        <fullName evidence="16">NHLP family bacteriocin export ABC transporter peptidase/permease/ATPase subunit</fullName>
    </submittedName>
</protein>
<dbReference type="GO" id="GO:0016887">
    <property type="term" value="F:ATP hydrolysis activity"/>
    <property type="evidence" value="ECO:0007669"/>
    <property type="project" value="InterPro"/>
</dbReference>
<dbReference type="Pfam" id="PF00664">
    <property type="entry name" value="ABC_membrane"/>
    <property type="match status" value="2"/>
</dbReference>
<keyword evidence="5" id="KW-0547">Nucleotide-binding</keyword>
<evidence type="ECO:0000256" key="9">
    <source>
        <dbReference type="ARBA" id="ARBA00022989"/>
    </source>
</evidence>
<feature type="transmembrane region" description="Helical" evidence="12">
    <location>
        <begin position="269"/>
        <end position="290"/>
    </location>
</feature>
<dbReference type="InterPro" id="IPR036640">
    <property type="entry name" value="ABC1_TM_sf"/>
</dbReference>
<dbReference type="InterPro" id="IPR011527">
    <property type="entry name" value="ABC1_TM_dom"/>
</dbReference>
<feature type="transmembrane region" description="Helical" evidence="12">
    <location>
        <begin position="381"/>
        <end position="402"/>
    </location>
</feature>
<dbReference type="EMBL" id="JANQDH010000091">
    <property type="protein sequence ID" value="MDH6061500.1"/>
    <property type="molecule type" value="Genomic_DNA"/>
</dbReference>
<dbReference type="RefSeq" id="WP_280655471.1">
    <property type="nucleotide sequence ID" value="NZ_JANQDH010000091.1"/>
</dbReference>
<dbReference type="PROSITE" id="PS50893">
    <property type="entry name" value="ABC_TRANSPORTER_2"/>
    <property type="match status" value="2"/>
</dbReference>
<dbReference type="SUPFAM" id="SSF90123">
    <property type="entry name" value="ABC transporter transmembrane region"/>
    <property type="match status" value="2"/>
</dbReference>
<dbReference type="GO" id="GO:0043213">
    <property type="term" value="P:bacteriocin transport"/>
    <property type="evidence" value="ECO:0007669"/>
    <property type="project" value="UniProtKB-KW"/>
</dbReference>
<evidence type="ECO:0000259" key="15">
    <source>
        <dbReference type="PROSITE" id="PS50990"/>
    </source>
</evidence>
<keyword evidence="6" id="KW-0788">Thiol protease</keyword>
<feature type="domain" description="ABC transmembrane type-1" evidence="14">
    <location>
        <begin position="1129"/>
        <end position="1415"/>
    </location>
</feature>
<dbReference type="GO" id="GO:0005886">
    <property type="term" value="C:plasma membrane"/>
    <property type="evidence" value="ECO:0007669"/>
    <property type="project" value="UniProtKB-SubCell"/>
</dbReference>
<evidence type="ECO:0000256" key="7">
    <source>
        <dbReference type="ARBA" id="ARBA00022840"/>
    </source>
</evidence>
<dbReference type="PANTHER" id="PTHR24221">
    <property type="entry name" value="ATP-BINDING CASSETTE SUB-FAMILY B"/>
    <property type="match status" value="1"/>
</dbReference>
<evidence type="ECO:0000256" key="2">
    <source>
        <dbReference type="ARBA" id="ARBA00022448"/>
    </source>
</evidence>
<evidence type="ECO:0000256" key="11">
    <source>
        <dbReference type="ARBA" id="ARBA00043264"/>
    </source>
</evidence>
<feature type="transmembrane region" description="Helical" evidence="12">
    <location>
        <begin position="158"/>
        <end position="183"/>
    </location>
</feature>
<feature type="domain" description="ABC transporter" evidence="13">
    <location>
        <begin position="482"/>
        <end position="715"/>
    </location>
</feature>
<dbReference type="InterPro" id="IPR027417">
    <property type="entry name" value="P-loop_NTPase"/>
</dbReference>
<dbReference type="Gene3D" id="3.90.70.10">
    <property type="entry name" value="Cysteine proteinases"/>
    <property type="match status" value="1"/>
</dbReference>
<dbReference type="PROSITE" id="PS50929">
    <property type="entry name" value="ABC_TM1F"/>
    <property type="match status" value="2"/>
</dbReference>
<sequence>MRTKTKPFLQREAVECGAASLGIILRYYGREESLIELREKCGVSRDGTSAGQILTVAQEYGLNAKAGKATIAFLETLDSPAIILWQFNHFLVVEGLDDKKAYLNDPAVGRRQVSREEFDKYYSGIVLLFEPSENFVKARKKRNFLLHLSKYLQHSQTAVALIFLAGFLLSILRLIIPAFSLVFVDQILVEGLQDWLRPLLLGMIMTLILQFITARMQYLFLRKLMIKLLVTMNSRFIWHILRLPIDFFAKRLTGDISSRAALNNETVQLLSSVADTLIDAVMVIFFAILMVFYSRLLASITIVSGVINVIALFLIRRFRIEATLAMSAEEGRLHGYLLNSLLGIETVKAGAYENYLFRRIAGIHARVTNQRQRLAIQTQTLSLLPTFLSTLSSALILILGGLQVMEGQMSIGMLVAFGSISSSFLTPLGKLLSFAGTLQELEANLERLDDVLDHPLDEDLMVTQAIESSINITDYQPLTGKVTLKNITFGYNPLQPPLIENFNLQIQPGSRIALVGKSGSGKSTIAQLVCGLYQPQSGEVLFDGIPRQRIPRSVLTKSLAMVAQDIFLFEGTIWENLTMWNPTIKESDVIRACQDANIHDFILTLPNGYQTQLLEKGVNLSGGQRQRLEIARALINNPQILVLDEATSSLDAETEHIIDSNLRRRGCACLVVAHRLSTIRDCDEIIVLRNGKVLERGNHQYLWEHGTYYRELLELKEVSLHENYEDKITQSLISQQIIATNDTYSQSIHDHVRFTLPNSNGHALSYYLQGNTPLILDQPDWIWFVKSGTIDIFYSEATDAILTGNRHYLFSVKSGELVFNSVDWKTSGKLLAVCFEPSELVKLEWQNLPNYWTVQDFDILDYLTNQWISRIKEAFTNYSKQSGTLNELMLSNKTPDLSNPHHLKLAATQYQIKVLTINQELCQQLHQILVKEKIESLHNLSSLKDYHQQSLGETINNFDALVRYNAKDTNPFQGFVDDPLLNAVGAVARVTKITITAPRHNPNQNQRNTTGSDNLPDAERIYLEEIVRNSRCRMREVQLTGDWWQNELGALLGWLTTENLPVALLPDKKHQYLVYHPQTQAKVPLTPQLAQGISPQAFVFYRPYPLKINNVWEIFRFNIQGYELDIIKAAVVGVIISLTGMITPQANKILVNSAIPDGDRLLLWQLGLGLLAVTLGSTLFNLVRNLISLRTGTGIETQLQLGIYDRLFRLSPKFFRQYSTGDLLVRIASINQIFSLIGGATGTTIFTSFFALLNLGLMFTYSQQLTFIVLIISVIIFIISLVSGLILVRFERQQEELAGKIQGFTVELINGISKLRMTAAEPMGFAVWGKKYQTELALNNRIFEFNDILSIINEGVSLLTSILIYWFVAQIIFKAQLEGTKPTLDIGTYIAFNSAMGVFLGGVTSLSNTITDVIGIIPLWERAKSIIQEPIEFNLNRSNPGKLQGRITLKNLVFAYPLPTASTQPSATTPTIIHDLSLEVKPGQFVAIVGPSGSGKSTLFRLLLGFEQPQQGEILYDGRNLAELDLEAVRQQLGVVLQDSRLMTGSIYDNISCDGLVEPEIAWEAARQASIAEDIAQMPMGMNTVVSEGGGNLSAGQRQRLLIARALIRRPKILLFDEATSALDNKAQAEVTASLEKLNVTRIVIAHRLSTIRNADRIYVVYQGRILQVGNFSQLIQQEGLFQQLVNRQLA</sequence>
<dbReference type="PROSITE" id="PS50990">
    <property type="entry name" value="PEPTIDASE_C39"/>
    <property type="match status" value="1"/>
</dbReference>
<dbReference type="SUPFAM" id="SSF52540">
    <property type="entry name" value="P-loop containing nucleoside triphosphate hydrolases"/>
    <property type="match status" value="2"/>
</dbReference>
<keyword evidence="17" id="KW-1185">Reference proteome</keyword>
<dbReference type="Gene3D" id="3.40.50.300">
    <property type="entry name" value="P-loop containing nucleotide triphosphate hydrolases"/>
    <property type="match status" value="2"/>
</dbReference>
<keyword evidence="4 12" id="KW-0812">Transmembrane</keyword>
<evidence type="ECO:0000313" key="17">
    <source>
        <dbReference type="Proteomes" id="UP001159387"/>
    </source>
</evidence>
<evidence type="ECO:0000256" key="12">
    <source>
        <dbReference type="SAM" id="Phobius"/>
    </source>
</evidence>
<name>A0AA43KCS8_9CYAN</name>
<dbReference type="Pfam" id="PF03412">
    <property type="entry name" value="Peptidase_C39"/>
    <property type="match status" value="1"/>
</dbReference>
<keyword evidence="6" id="KW-0378">Hydrolase</keyword>
<evidence type="ECO:0000256" key="6">
    <source>
        <dbReference type="ARBA" id="ARBA00022807"/>
    </source>
</evidence>
<dbReference type="PROSITE" id="PS00211">
    <property type="entry name" value="ABC_TRANSPORTER_1"/>
    <property type="match status" value="2"/>
</dbReference>
<dbReference type="Pfam" id="PF00005">
    <property type="entry name" value="ABC_tran"/>
    <property type="match status" value="2"/>
</dbReference>
<dbReference type="InterPro" id="IPR003439">
    <property type="entry name" value="ABC_transporter-like_ATP-bd"/>
</dbReference>
<dbReference type="GO" id="GO:0005524">
    <property type="term" value="F:ATP binding"/>
    <property type="evidence" value="ECO:0007669"/>
    <property type="project" value="UniProtKB-KW"/>
</dbReference>
<feature type="transmembrane region" description="Helical" evidence="12">
    <location>
        <begin position="1162"/>
        <end position="1183"/>
    </location>
</feature>
<dbReference type="InterPro" id="IPR003593">
    <property type="entry name" value="AAA+_ATPase"/>
</dbReference>
<dbReference type="GO" id="GO:0006508">
    <property type="term" value="P:proteolysis"/>
    <property type="evidence" value="ECO:0007669"/>
    <property type="project" value="InterPro"/>
</dbReference>
<dbReference type="Proteomes" id="UP001159387">
    <property type="component" value="Unassembled WGS sequence"/>
</dbReference>
<dbReference type="InterPro" id="IPR022515">
    <property type="entry name" value="NHPM_micro_ABC2"/>
</dbReference>
<dbReference type="Gene3D" id="1.20.1560.10">
    <property type="entry name" value="ABC transporter type 1, transmembrane domain"/>
    <property type="match status" value="2"/>
</dbReference>
<evidence type="ECO:0000259" key="13">
    <source>
        <dbReference type="PROSITE" id="PS50893"/>
    </source>
</evidence>
<gene>
    <name evidence="16" type="ORF">NWP17_13810</name>
</gene>
<keyword evidence="8" id="KW-0653">Protein transport</keyword>
<feature type="transmembrane region" description="Helical" evidence="12">
    <location>
        <begin position="1348"/>
        <end position="1368"/>
    </location>
</feature>
<dbReference type="FunFam" id="3.40.50.300:FF:000299">
    <property type="entry name" value="ABC transporter ATP-binding protein/permease"/>
    <property type="match status" value="2"/>
</dbReference>
<dbReference type="InterPro" id="IPR005074">
    <property type="entry name" value="Peptidase_C39"/>
</dbReference>
<feature type="transmembrane region" description="Helical" evidence="12">
    <location>
        <begin position="195"/>
        <end position="214"/>
    </location>
</feature>
<feature type="domain" description="Peptidase C39" evidence="15">
    <location>
        <begin position="10"/>
        <end position="129"/>
    </location>
</feature>
<dbReference type="InterPro" id="IPR039421">
    <property type="entry name" value="Type_1_exporter"/>
</dbReference>
<dbReference type="GO" id="GO:0140359">
    <property type="term" value="F:ABC-type transporter activity"/>
    <property type="evidence" value="ECO:0007669"/>
    <property type="project" value="InterPro"/>
</dbReference>
<feature type="domain" description="ABC transmembrane type-1" evidence="14">
    <location>
        <begin position="160"/>
        <end position="440"/>
    </location>
</feature>
<keyword evidence="10 12" id="KW-0472">Membrane</keyword>
<keyword evidence="6" id="KW-0645">Protease</keyword>
<dbReference type="GO" id="GO:0008234">
    <property type="term" value="F:cysteine-type peptidase activity"/>
    <property type="evidence" value="ECO:0007669"/>
    <property type="project" value="UniProtKB-KW"/>
</dbReference>
<accession>A0AA43KCS8</accession>
<comment type="subcellular location">
    <subcellularLocation>
        <location evidence="1">Cell membrane</location>
        <topology evidence="1">Multi-pass membrane protein</topology>
    </subcellularLocation>
</comment>
<dbReference type="GO" id="GO:0015031">
    <property type="term" value="P:protein transport"/>
    <property type="evidence" value="ECO:0007669"/>
    <property type="project" value="UniProtKB-KW"/>
</dbReference>
<keyword evidence="7" id="KW-0067">ATP-binding</keyword>
<dbReference type="CDD" id="cd18569">
    <property type="entry name" value="ABC_6TM_NHLM_bacteriocin"/>
    <property type="match status" value="1"/>
</dbReference>
<dbReference type="NCBIfam" id="TIGR03796">
    <property type="entry name" value="NHLM_micro_ABC1"/>
    <property type="match status" value="1"/>
</dbReference>
<evidence type="ECO:0000256" key="4">
    <source>
        <dbReference type="ARBA" id="ARBA00022692"/>
    </source>
</evidence>
<feature type="transmembrane region" description="Helical" evidence="12">
    <location>
        <begin position="1265"/>
        <end position="1288"/>
    </location>
</feature>
<keyword evidence="3" id="KW-1003">Cell membrane</keyword>
<dbReference type="NCBIfam" id="TIGR03797">
    <property type="entry name" value="NHLM_micro_ABC2"/>
    <property type="match status" value="1"/>
</dbReference>
<feature type="transmembrane region" description="Helical" evidence="12">
    <location>
        <begin position="296"/>
        <end position="315"/>
    </location>
</feature>
<dbReference type="GO" id="GO:0034040">
    <property type="term" value="F:ATPase-coupled lipid transmembrane transporter activity"/>
    <property type="evidence" value="ECO:0007669"/>
    <property type="project" value="TreeGrafter"/>
</dbReference>
<proteinExistence type="predicted"/>
<evidence type="ECO:0000256" key="8">
    <source>
        <dbReference type="ARBA" id="ARBA00022927"/>
    </source>
</evidence>
<evidence type="ECO:0000259" key="14">
    <source>
        <dbReference type="PROSITE" id="PS50929"/>
    </source>
</evidence>
<evidence type="ECO:0000256" key="5">
    <source>
        <dbReference type="ARBA" id="ARBA00022741"/>
    </source>
</evidence>
<evidence type="ECO:0000313" key="16">
    <source>
        <dbReference type="EMBL" id="MDH6061500.1"/>
    </source>
</evidence>
<keyword evidence="9 12" id="KW-1133">Transmembrane helix</keyword>
<dbReference type="SMART" id="SM00382">
    <property type="entry name" value="AAA"/>
    <property type="match status" value="2"/>
</dbReference>
<evidence type="ECO:0000256" key="10">
    <source>
        <dbReference type="ARBA" id="ARBA00023136"/>
    </source>
</evidence>
<feature type="transmembrane region" description="Helical" evidence="12">
    <location>
        <begin position="1233"/>
        <end position="1253"/>
    </location>
</feature>
<comment type="caution">
    <text evidence="16">The sequence shown here is derived from an EMBL/GenBank/DDBJ whole genome shotgun (WGS) entry which is preliminary data.</text>
</comment>
<dbReference type="InterPro" id="IPR017871">
    <property type="entry name" value="ABC_transporter-like_CS"/>
</dbReference>
<dbReference type="PANTHER" id="PTHR24221:SF654">
    <property type="entry name" value="ATP-BINDING CASSETTE SUB-FAMILY B MEMBER 6"/>
    <property type="match status" value="1"/>
</dbReference>
<organism evidence="16 17">
    <name type="scientific">Chrysosporum bergii ANA360D</name>
    <dbReference type="NCBI Taxonomy" id="617107"/>
    <lineage>
        <taxon>Bacteria</taxon>
        <taxon>Bacillati</taxon>
        <taxon>Cyanobacteriota</taxon>
        <taxon>Cyanophyceae</taxon>
        <taxon>Nostocales</taxon>
        <taxon>Nodulariaceae</taxon>
        <taxon>Chrysosporum</taxon>
    </lineage>
</organism>
<dbReference type="InterPro" id="IPR022514">
    <property type="entry name" value="NHPM_micro_ABC1"/>
</dbReference>
<evidence type="ECO:0000256" key="3">
    <source>
        <dbReference type="ARBA" id="ARBA00022475"/>
    </source>
</evidence>
<keyword evidence="11" id="KW-0080">Bacteriocin transport</keyword>
<feature type="domain" description="ABC transporter" evidence="13">
    <location>
        <begin position="1447"/>
        <end position="1688"/>
    </location>
</feature>